<organism evidence="2">
    <name type="scientific">viral metagenome</name>
    <dbReference type="NCBI Taxonomy" id="1070528"/>
    <lineage>
        <taxon>unclassified sequences</taxon>
        <taxon>metagenomes</taxon>
        <taxon>organismal metagenomes</taxon>
    </lineage>
</organism>
<keyword evidence="1" id="KW-1133">Transmembrane helix</keyword>
<keyword evidence="1" id="KW-0812">Transmembrane</keyword>
<dbReference type="AlphaFoldDB" id="A0A6M3X6X0"/>
<reference evidence="2" key="1">
    <citation type="submission" date="2020-03" db="EMBL/GenBank/DDBJ databases">
        <title>The deep terrestrial virosphere.</title>
        <authorList>
            <person name="Holmfeldt K."/>
            <person name="Nilsson E."/>
            <person name="Simone D."/>
            <person name="Lopez-Fernandez M."/>
            <person name="Wu X."/>
            <person name="de Brujin I."/>
            <person name="Lundin D."/>
            <person name="Andersson A."/>
            <person name="Bertilsson S."/>
            <person name="Dopson M."/>
        </authorList>
    </citation>
    <scope>NUCLEOTIDE SEQUENCE</scope>
    <source>
        <strain evidence="2">MM171B04652</strain>
    </source>
</reference>
<protein>
    <submittedName>
        <fullName evidence="2">Uncharacterized protein</fullName>
    </submittedName>
</protein>
<accession>A0A6M3X6X0</accession>
<proteinExistence type="predicted"/>
<gene>
    <name evidence="2" type="ORF">MM171B04652_0004</name>
</gene>
<evidence type="ECO:0000313" key="2">
    <source>
        <dbReference type="EMBL" id="QJH93349.1"/>
    </source>
</evidence>
<sequence>MTKEQLGNIVKNISLLFLSILALIHAYHLYNLTDYRHCGLMLILSIIALFIKEIDFEEEQINDM</sequence>
<dbReference type="EMBL" id="MT143969">
    <property type="protein sequence ID" value="QJH93349.1"/>
    <property type="molecule type" value="Genomic_DNA"/>
</dbReference>
<name>A0A6M3X6X0_9ZZZZ</name>
<keyword evidence="1" id="KW-0472">Membrane</keyword>
<feature type="transmembrane region" description="Helical" evidence="1">
    <location>
        <begin position="12"/>
        <end position="28"/>
    </location>
</feature>
<evidence type="ECO:0000256" key="1">
    <source>
        <dbReference type="SAM" id="Phobius"/>
    </source>
</evidence>